<accession>A0A171KSE2</accession>
<sequence>MAAWVQAIGVIAALFVSIWISGAERRSRKIEKQQEQADRDKAAIAWCQKAMGAVESANRIINVEKDHRSYYDGVAEYDPEYLRSLERRLQEVGPEHLSHSLVDSFLKFEDCFRRAMGYIHMLKGSKNPEYEILLEEFTQKVRDAFDKLLAKNKKILGKRDQEGMWCLWKNS</sequence>
<reference evidence="2 3" key="1">
    <citation type="submission" date="2015-04" db="EMBL/GenBank/DDBJ databases">
        <title>Genome sequence of Kerstersia gyiorum CG1.</title>
        <authorList>
            <person name="Greninger A.L."/>
            <person name="Kozyreva V."/>
            <person name="Chaturvedi V."/>
        </authorList>
    </citation>
    <scope>NUCLEOTIDE SEQUENCE [LARGE SCALE GENOMIC DNA]</scope>
    <source>
        <strain evidence="2 3">CG1</strain>
    </source>
</reference>
<dbReference type="Proteomes" id="UP000078084">
    <property type="component" value="Unassembled WGS sequence"/>
</dbReference>
<protein>
    <recommendedName>
        <fullName evidence="4">DUF4760 domain-containing protein</fullName>
    </recommendedName>
</protein>
<feature type="transmembrane region" description="Helical" evidence="1">
    <location>
        <begin position="6"/>
        <end position="23"/>
    </location>
</feature>
<dbReference type="AlphaFoldDB" id="A0A171KSE2"/>
<dbReference type="EMBL" id="LBNE01000005">
    <property type="protein sequence ID" value="KKO71809.1"/>
    <property type="molecule type" value="Genomic_DNA"/>
</dbReference>
<evidence type="ECO:0008006" key="4">
    <source>
        <dbReference type="Google" id="ProtNLM"/>
    </source>
</evidence>
<keyword evidence="1" id="KW-0472">Membrane</keyword>
<proteinExistence type="predicted"/>
<comment type="caution">
    <text evidence="2">The sequence shown here is derived from an EMBL/GenBank/DDBJ whole genome shotgun (WGS) entry which is preliminary data.</text>
</comment>
<evidence type="ECO:0000256" key="1">
    <source>
        <dbReference type="SAM" id="Phobius"/>
    </source>
</evidence>
<keyword evidence="1" id="KW-0812">Transmembrane</keyword>
<organism evidence="2 3">
    <name type="scientific">Kerstersia gyiorum</name>
    <dbReference type="NCBI Taxonomy" id="206506"/>
    <lineage>
        <taxon>Bacteria</taxon>
        <taxon>Pseudomonadati</taxon>
        <taxon>Pseudomonadota</taxon>
        <taxon>Betaproteobacteria</taxon>
        <taxon>Burkholderiales</taxon>
        <taxon>Alcaligenaceae</taxon>
        <taxon>Kerstersia</taxon>
    </lineage>
</organism>
<evidence type="ECO:0000313" key="3">
    <source>
        <dbReference type="Proteomes" id="UP000078084"/>
    </source>
</evidence>
<keyword evidence="3" id="KW-1185">Reference proteome</keyword>
<keyword evidence="1" id="KW-1133">Transmembrane helix</keyword>
<name>A0A171KSE2_9BURK</name>
<gene>
    <name evidence="2" type="ORF">AAV32_09540</name>
</gene>
<evidence type="ECO:0000313" key="2">
    <source>
        <dbReference type="EMBL" id="KKO71809.1"/>
    </source>
</evidence>